<dbReference type="PROSITE" id="PS50983">
    <property type="entry name" value="FE_B12_PBP"/>
    <property type="match status" value="1"/>
</dbReference>
<dbReference type="PROSITE" id="PS51257">
    <property type="entry name" value="PROKAR_LIPOPROTEIN"/>
    <property type="match status" value="1"/>
</dbReference>
<feature type="signal peptide" evidence="5">
    <location>
        <begin position="1"/>
        <end position="25"/>
    </location>
</feature>
<keyword evidence="3" id="KW-0813">Transport</keyword>
<evidence type="ECO:0000256" key="3">
    <source>
        <dbReference type="ARBA" id="ARBA00022448"/>
    </source>
</evidence>
<accession>A0ABR8NM37</accession>
<comment type="subcellular location">
    <subcellularLocation>
        <location evidence="1">Cell envelope</location>
    </subcellularLocation>
</comment>
<comment type="caution">
    <text evidence="7">The sequence shown here is derived from an EMBL/GenBank/DDBJ whole genome shotgun (WGS) entry which is preliminary data.</text>
</comment>
<dbReference type="Pfam" id="PF01497">
    <property type="entry name" value="Peripla_BP_2"/>
    <property type="match status" value="1"/>
</dbReference>
<evidence type="ECO:0000313" key="7">
    <source>
        <dbReference type="EMBL" id="MBD3940837.1"/>
    </source>
</evidence>
<reference evidence="7 8" key="1">
    <citation type="submission" date="2020-09" db="EMBL/GenBank/DDBJ databases">
        <title>Isolation and identification of active actinomycetes.</title>
        <authorList>
            <person name="Li X."/>
        </authorList>
    </citation>
    <scope>NUCLEOTIDE SEQUENCE [LARGE SCALE GENOMIC DNA]</scope>
    <source>
        <strain evidence="7 8">NEAU-LLC</strain>
    </source>
</reference>
<keyword evidence="8" id="KW-1185">Reference proteome</keyword>
<proteinExistence type="inferred from homology"/>
<evidence type="ECO:0000256" key="5">
    <source>
        <dbReference type="SAM" id="SignalP"/>
    </source>
</evidence>
<dbReference type="Gene3D" id="3.40.50.1980">
    <property type="entry name" value="Nitrogenase molybdenum iron protein domain"/>
    <property type="match status" value="2"/>
</dbReference>
<comment type="similarity">
    <text evidence="2">Belongs to the bacterial solute-binding protein 8 family.</text>
</comment>
<evidence type="ECO:0000256" key="2">
    <source>
        <dbReference type="ARBA" id="ARBA00008814"/>
    </source>
</evidence>
<feature type="domain" description="Fe/B12 periplasmic-binding" evidence="6">
    <location>
        <begin position="59"/>
        <end position="337"/>
    </location>
</feature>
<sequence length="341" mass="35109">MPRPAAALATIAVAAVTLVGCSSAAADSADDNAGAAADGFPITIEHALGETVIDAQPERVATIAWGNQDVALALGVVPVGSDTQVWAWSGASEPGVYEWTSDKLDELGAEQPTLFDTTDGIDFEAIADTAPDVILAAQSDLSQEDYDTLSAIAPVVSYPDIPWFTPWRDQITLNAEGLGLAAEGDALVADLEQQIADATADAGFDGKSAAFFYMSPADLSTVSLYTGGDSRTAFLGDLGFALPQVAVDAAEEGSFYLDYSAENADQLADVDVIVAYGDETLLPALQADPLWSTLPAVQAGAVVAVGEGDAYSAAVSPTALSIPWVLDQYVGDLKAAAAKVQ</sequence>
<dbReference type="PANTHER" id="PTHR30532:SF24">
    <property type="entry name" value="FERRIC ENTEROBACTIN-BINDING PERIPLASMIC PROTEIN FEPB"/>
    <property type="match status" value="1"/>
</dbReference>
<evidence type="ECO:0000256" key="4">
    <source>
        <dbReference type="ARBA" id="ARBA00022729"/>
    </source>
</evidence>
<dbReference type="InterPro" id="IPR051313">
    <property type="entry name" value="Bact_iron-sidero_bind"/>
</dbReference>
<evidence type="ECO:0000313" key="8">
    <source>
        <dbReference type="Proteomes" id="UP000598426"/>
    </source>
</evidence>
<evidence type="ECO:0000259" key="6">
    <source>
        <dbReference type="PROSITE" id="PS50983"/>
    </source>
</evidence>
<dbReference type="InterPro" id="IPR002491">
    <property type="entry name" value="ABC_transptr_periplasmic_BD"/>
</dbReference>
<dbReference type="SUPFAM" id="SSF53807">
    <property type="entry name" value="Helical backbone' metal receptor"/>
    <property type="match status" value="1"/>
</dbReference>
<feature type="chain" id="PRO_5045911581" evidence="5">
    <location>
        <begin position="26"/>
        <end position="341"/>
    </location>
</feature>
<keyword evidence="4 5" id="KW-0732">Signal</keyword>
<dbReference type="CDD" id="cd01146">
    <property type="entry name" value="FhuD"/>
    <property type="match status" value="1"/>
</dbReference>
<dbReference type="PANTHER" id="PTHR30532">
    <property type="entry name" value="IRON III DICITRATE-BINDING PERIPLASMIC PROTEIN"/>
    <property type="match status" value="1"/>
</dbReference>
<organism evidence="7 8">
    <name type="scientific">Microbacterium helvum</name>
    <dbReference type="NCBI Taxonomy" id="2773713"/>
    <lineage>
        <taxon>Bacteria</taxon>
        <taxon>Bacillati</taxon>
        <taxon>Actinomycetota</taxon>
        <taxon>Actinomycetes</taxon>
        <taxon>Micrococcales</taxon>
        <taxon>Microbacteriaceae</taxon>
        <taxon>Microbacterium</taxon>
    </lineage>
</organism>
<dbReference type="EMBL" id="JACXZS010000002">
    <property type="protein sequence ID" value="MBD3940837.1"/>
    <property type="molecule type" value="Genomic_DNA"/>
</dbReference>
<evidence type="ECO:0000256" key="1">
    <source>
        <dbReference type="ARBA" id="ARBA00004196"/>
    </source>
</evidence>
<gene>
    <name evidence="7" type="ORF">IF188_03860</name>
</gene>
<name>A0ABR8NM37_9MICO</name>
<dbReference type="Proteomes" id="UP000598426">
    <property type="component" value="Unassembled WGS sequence"/>
</dbReference>
<protein>
    <submittedName>
        <fullName evidence="7">Iron-siderophore ABC transporter substrate-binding protein</fullName>
    </submittedName>
</protein>